<reference evidence="12" key="1">
    <citation type="journal article" date="2019" name="Int. J. Syst. Evol. Microbiol.">
        <title>The Global Catalogue of Microorganisms (GCM) 10K type strain sequencing project: providing services to taxonomists for standard genome sequencing and annotation.</title>
        <authorList>
            <consortium name="The Broad Institute Genomics Platform"/>
            <consortium name="The Broad Institute Genome Sequencing Center for Infectious Disease"/>
            <person name="Wu L."/>
            <person name="Ma J."/>
        </authorList>
    </citation>
    <scope>NUCLEOTIDE SEQUENCE [LARGE SCALE GENOMIC DNA]</scope>
    <source>
        <strain evidence="12">CCM 8653</strain>
    </source>
</reference>
<keyword evidence="5" id="KW-0678">Repressor</keyword>
<evidence type="ECO:0000256" key="10">
    <source>
        <dbReference type="ARBA" id="ARBA00023163"/>
    </source>
</evidence>
<comment type="subcellular location">
    <subcellularLocation>
        <location evidence="1">Cytoplasm</location>
    </subcellularLocation>
</comment>
<gene>
    <name evidence="11" type="ORF">GCM10007368_32900</name>
</gene>
<evidence type="ECO:0000256" key="9">
    <source>
        <dbReference type="ARBA" id="ARBA00023125"/>
    </source>
</evidence>
<dbReference type="PANTHER" id="PTHR33202">
    <property type="entry name" value="ZINC UPTAKE REGULATION PROTEIN"/>
    <property type="match status" value="1"/>
</dbReference>
<dbReference type="Pfam" id="PF01475">
    <property type="entry name" value="FUR"/>
    <property type="match status" value="1"/>
</dbReference>
<dbReference type="Gene3D" id="1.10.10.10">
    <property type="entry name" value="Winged helix-like DNA-binding domain superfamily/Winged helix DNA-binding domain"/>
    <property type="match status" value="1"/>
</dbReference>
<dbReference type="EMBL" id="BMDG01000012">
    <property type="protein sequence ID" value="GGI10773.1"/>
    <property type="molecule type" value="Genomic_DNA"/>
</dbReference>
<keyword evidence="7" id="KW-0862">Zinc</keyword>
<evidence type="ECO:0000313" key="12">
    <source>
        <dbReference type="Proteomes" id="UP000632535"/>
    </source>
</evidence>
<evidence type="ECO:0000256" key="5">
    <source>
        <dbReference type="ARBA" id="ARBA00022491"/>
    </source>
</evidence>
<keyword evidence="6" id="KW-0479">Metal-binding</keyword>
<keyword evidence="9" id="KW-0238">DNA-binding</keyword>
<accession>A0ABQ2BBC8</accession>
<dbReference type="Proteomes" id="UP000632535">
    <property type="component" value="Unassembled WGS sequence"/>
</dbReference>
<evidence type="ECO:0000256" key="2">
    <source>
        <dbReference type="ARBA" id="ARBA00007957"/>
    </source>
</evidence>
<dbReference type="InterPro" id="IPR036388">
    <property type="entry name" value="WH-like_DNA-bd_sf"/>
</dbReference>
<comment type="subunit">
    <text evidence="3">Homodimer.</text>
</comment>
<comment type="similarity">
    <text evidence="2">Belongs to the Fur family.</text>
</comment>
<keyword evidence="8" id="KW-0805">Transcription regulation</keyword>
<keyword evidence="12" id="KW-1185">Reference proteome</keyword>
<evidence type="ECO:0000256" key="4">
    <source>
        <dbReference type="ARBA" id="ARBA00022490"/>
    </source>
</evidence>
<dbReference type="InterPro" id="IPR036390">
    <property type="entry name" value="WH_DNA-bd_sf"/>
</dbReference>
<dbReference type="Gene3D" id="3.30.1490.190">
    <property type="match status" value="1"/>
</dbReference>
<sequence>MGSSDVREGEEVTAVARMTRQRAALLDAIDDQEEFRSAQEIHRELQQRGEKVGLATVYRGLQRLAGTGDVDTVKTGEGENLYRRCATREHHHHLVCRVCGRAEEIDGPTVEEWARTTGEAYGFADITHEVELFGTCAACRGSASVSVRQGSSPDS</sequence>
<dbReference type="InterPro" id="IPR043135">
    <property type="entry name" value="Fur_C"/>
</dbReference>
<evidence type="ECO:0000256" key="7">
    <source>
        <dbReference type="ARBA" id="ARBA00022833"/>
    </source>
</evidence>
<dbReference type="SUPFAM" id="SSF46785">
    <property type="entry name" value="Winged helix' DNA-binding domain"/>
    <property type="match status" value="1"/>
</dbReference>
<protein>
    <submittedName>
        <fullName evidence="11">Transcriptional repressor</fullName>
    </submittedName>
</protein>
<keyword evidence="4" id="KW-0963">Cytoplasm</keyword>
<name>A0ABQ2BBC8_9MICO</name>
<keyword evidence="10" id="KW-0804">Transcription</keyword>
<organism evidence="11 12">
    <name type="scientific">Isoptericola cucumis</name>
    <dbReference type="NCBI Taxonomy" id="1776856"/>
    <lineage>
        <taxon>Bacteria</taxon>
        <taxon>Bacillati</taxon>
        <taxon>Actinomycetota</taxon>
        <taxon>Actinomycetes</taxon>
        <taxon>Micrococcales</taxon>
        <taxon>Promicromonosporaceae</taxon>
        <taxon>Isoptericola</taxon>
    </lineage>
</organism>
<dbReference type="CDD" id="cd07153">
    <property type="entry name" value="Fur_like"/>
    <property type="match status" value="1"/>
</dbReference>
<proteinExistence type="inferred from homology"/>
<evidence type="ECO:0000256" key="6">
    <source>
        <dbReference type="ARBA" id="ARBA00022723"/>
    </source>
</evidence>
<dbReference type="PANTHER" id="PTHR33202:SF2">
    <property type="entry name" value="FERRIC UPTAKE REGULATION PROTEIN"/>
    <property type="match status" value="1"/>
</dbReference>
<dbReference type="InterPro" id="IPR002481">
    <property type="entry name" value="FUR"/>
</dbReference>
<evidence type="ECO:0000313" key="11">
    <source>
        <dbReference type="EMBL" id="GGI10773.1"/>
    </source>
</evidence>
<evidence type="ECO:0000256" key="3">
    <source>
        <dbReference type="ARBA" id="ARBA00011738"/>
    </source>
</evidence>
<comment type="caution">
    <text evidence="11">The sequence shown here is derived from an EMBL/GenBank/DDBJ whole genome shotgun (WGS) entry which is preliminary data.</text>
</comment>
<evidence type="ECO:0000256" key="8">
    <source>
        <dbReference type="ARBA" id="ARBA00023015"/>
    </source>
</evidence>
<evidence type="ECO:0000256" key="1">
    <source>
        <dbReference type="ARBA" id="ARBA00004496"/>
    </source>
</evidence>